<dbReference type="GO" id="GO:0005634">
    <property type="term" value="C:nucleus"/>
    <property type="evidence" value="ECO:0007669"/>
    <property type="project" value="TreeGrafter"/>
</dbReference>
<name>A0A8B8FX37_9HEMI</name>
<gene>
    <name evidence="6" type="primary">LOC112686700</name>
</gene>
<dbReference type="GO" id="GO:0043027">
    <property type="term" value="F:cysteine-type endopeptidase inhibitor activity involved in apoptotic process"/>
    <property type="evidence" value="ECO:0007669"/>
    <property type="project" value="TreeGrafter"/>
</dbReference>
<evidence type="ECO:0000313" key="5">
    <source>
        <dbReference type="Proteomes" id="UP000694846"/>
    </source>
</evidence>
<protein>
    <submittedName>
        <fullName evidence="6">Baculoviral IAP repeat-containing protein 8-like</fullName>
    </submittedName>
</protein>
<dbReference type="Gene3D" id="3.30.40.10">
    <property type="entry name" value="Zinc/RING finger domain, C3HC4 (zinc finger)"/>
    <property type="match status" value="2"/>
</dbReference>
<dbReference type="InterPro" id="IPR050784">
    <property type="entry name" value="IAP"/>
</dbReference>
<dbReference type="Pfam" id="PF13920">
    <property type="entry name" value="zf-C3HC4_3"/>
    <property type="match status" value="2"/>
</dbReference>
<dbReference type="PANTHER" id="PTHR10044:SF180">
    <property type="match status" value="1"/>
</dbReference>
<dbReference type="GeneID" id="112686700"/>
<evidence type="ECO:0000313" key="6">
    <source>
        <dbReference type="RefSeq" id="XP_025414920.1"/>
    </source>
</evidence>
<dbReference type="InterPro" id="IPR001370">
    <property type="entry name" value="BIR_rpt"/>
</dbReference>
<keyword evidence="2" id="KW-0863">Zinc-finger</keyword>
<evidence type="ECO:0000256" key="2">
    <source>
        <dbReference type="ARBA" id="ARBA00022771"/>
    </source>
</evidence>
<evidence type="ECO:0000259" key="4">
    <source>
        <dbReference type="SMART" id="SM00184"/>
    </source>
</evidence>
<evidence type="ECO:0000256" key="1">
    <source>
        <dbReference type="ARBA" id="ARBA00006672"/>
    </source>
</evidence>
<dbReference type="OrthoDB" id="1711136at2759"/>
<accession>A0A8B8FX37</accession>
<evidence type="ECO:0000256" key="3">
    <source>
        <dbReference type="ARBA" id="ARBA00022833"/>
    </source>
</evidence>
<feature type="domain" description="RING-type" evidence="4">
    <location>
        <begin position="139"/>
        <end position="173"/>
    </location>
</feature>
<keyword evidence="5" id="KW-1185">Reference proteome</keyword>
<dbReference type="GO" id="GO:0051726">
    <property type="term" value="P:regulation of cell cycle"/>
    <property type="evidence" value="ECO:0007669"/>
    <property type="project" value="TreeGrafter"/>
</dbReference>
<dbReference type="Gene3D" id="1.10.1170.10">
    <property type="entry name" value="Inhibitor Of Apoptosis Protein (2mihbC-IAP-1), Chain A"/>
    <property type="match status" value="1"/>
</dbReference>
<dbReference type="Pfam" id="PF00653">
    <property type="entry name" value="BIR"/>
    <property type="match status" value="1"/>
</dbReference>
<reference evidence="6" key="1">
    <citation type="submission" date="2025-08" db="UniProtKB">
        <authorList>
            <consortium name="RefSeq"/>
        </authorList>
    </citation>
    <scope>IDENTIFICATION</scope>
</reference>
<dbReference type="GO" id="GO:0043066">
    <property type="term" value="P:negative regulation of apoptotic process"/>
    <property type="evidence" value="ECO:0007669"/>
    <property type="project" value="TreeGrafter"/>
</dbReference>
<dbReference type="InterPro" id="IPR013083">
    <property type="entry name" value="Znf_RING/FYVE/PHD"/>
</dbReference>
<dbReference type="InterPro" id="IPR001841">
    <property type="entry name" value="Znf_RING"/>
</dbReference>
<dbReference type="PANTHER" id="PTHR10044">
    <property type="entry name" value="INHIBITOR OF APOPTOSIS"/>
    <property type="match status" value="1"/>
</dbReference>
<proteinExistence type="inferred from homology"/>
<dbReference type="RefSeq" id="XP_025414920.1">
    <property type="nucleotide sequence ID" value="XM_025559135.1"/>
</dbReference>
<dbReference type="AlphaFoldDB" id="A0A8B8FX37"/>
<keyword evidence="3" id="KW-0862">Zinc</keyword>
<dbReference type="SMART" id="SM00184">
    <property type="entry name" value="RING"/>
    <property type="match status" value="2"/>
</dbReference>
<feature type="domain" description="RING-type" evidence="4">
    <location>
        <begin position="209"/>
        <end position="243"/>
    </location>
</feature>
<sequence>MINICKAGFYYSGNKDWFVCFCCGSSIRAEKLRNVPWNFHRTMKPWCQFLILSKGRPFLRKMHFTHNPILDGPVNEMKFEALINHLEHKNNCYIFVNHEKEFRLNSLSKQMRPKNPIIPNFKLDVCTVNPKLMQKEMLCRICGKERMEVVFLPCNHLYSCIPCSVNSKDCKQCGKEYSYAIRLFVYYAYNYHIMDGTITFVPYLNPLLCKMCEYSEIEVAFIPCKHLYSCFACAAKLDKCLLCNIKVAAYINLKLTSLSPDL</sequence>
<organism evidence="5 6">
    <name type="scientific">Sipha flava</name>
    <name type="common">yellow sugarcane aphid</name>
    <dbReference type="NCBI Taxonomy" id="143950"/>
    <lineage>
        <taxon>Eukaryota</taxon>
        <taxon>Metazoa</taxon>
        <taxon>Ecdysozoa</taxon>
        <taxon>Arthropoda</taxon>
        <taxon>Hexapoda</taxon>
        <taxon>Insecta</taxon>
        <taxon>Pterygota</taxon>
        <taxon>Neoptera</taxon>
        <taxon>Paraneoptera</taxon>
        <taxon>Hemiptera</taxon>
        <taxon>Sternorrhyncha</taxon>
        <taxon>Aphidomorpha</taxon>
        <taxon>Aphidoidea</taxon>
        <taxon>Aphididae</taxon>
        <taxon>Sipha</taxon>
    </lineage>
</organism>
<comment type="similarity">
    <text evidence="1">Belongs to the IAP family.</text>
</comment>
<dbReference type="Proteomes" id="UP000694846">
    <property type="component" value="Unplaced"/>
</dbReference>
<dbReference type="GO" id="GO:0005737">
    <property type="term" value="C:cytoplasm"/>
    <property type="evidence" value="ECO:0007669"/>
    <property type="project" value="TreeGrafter"/>
</dbReference>
<keyword evidence="2" id="KW-0479">Metal-binding</keyword>
<dbReference type="GO" id="GO:0008270">
    <property type="term" value="F:zinc ion binding"/>
    <property type="evidence" value="ECO:0007669"/>
    <property type="project" value="UniProtKB-KW"/>
</dbReference>
<dbReference type="GO" id="GO:0031398">
    <property type="term" value="P:positive regulation of protein ubiquitination"/>
    <property type="evidence" value="ECO:0007669"/>
    <property type="project" value="TreeGrafter"/>
</dbReference>
<dbReference type="SUPFAM" id="SSF57924">
    <property type="entry name" value="Inhibitor of apoptosis (IAP) repeat"/>
    <property type="match status" value="1"/>
</dbReference>
<dbReference type="GO" id="GO:0061630">
    <property type="term" value="F:ubiquitin protein ligase activity"/>
    <property type="evidence" value="ECO:0007669"/>
    <property type="project" value="TreeGrafter"/>
</dbReference>
<dbReference type="PROSITE" id="PS50143">
    <property type="entry name" value="BIR_REPEAT_2"/>
    <property type="match status" value="1"/>
</dbReference>